<accession>A0A381RGM4</accession>
<dbReference type="InterPro" id="IPR004360">
    <property type="entry name" value="Glyas_Fos-R_dOase_dom"/>
</dbReference>
<organism evidence="2">
    <name type="scientific">marine metagenome</name>
    <dbReference type="NCBI Taxonomy" id="408172"/>
    <lineage>
        <taxon>unclassified sequences</taxon>
        <taxon>metagenomes</taxon>
        <taxon>ecological metagenomes</taxon>
    </lineage>
</organism>
<dbReference type="Gene3D" id="3.10.180.10">
    <property type="entry name" value="2,3-Dihydroxybiphenyl 1,2-Dioxygenase, domain 1"/>
    <property type="match status" value="1"/>
</dbReference>
<protein>
    <recommendedName>
        <fullName evidence="1">VOC domain-containing protein</fullName>
    </recommendedName>
</protein>
<sequence length="207" mass="23233">MSSEENGHDGLHYHPDGIGEEIKMSAKVNGLGHIGFYVQDLELMKDFYENFIGMTLTKVSAGGAFFSADPEACDHEIAMMAGRTSLDDPHWIQQISMRVDSLDDLRDFKRRIDEKGYTMDRLVTHASAIGCYFRDPENNPVEVFWLTGHTSWAQISIPIDIEQSDEAVMADVDRAFEISRHVELGKPATPETADAIRALREEALATR</sequence>
<dbReference type="AlphaFoldDB" id="A0A381RGM4"/>
<dbReference type="InterPro" id="IPR029068">
    <property type="entry name" value="Glyas_Bleomycin-R_OHBP_Dase"/>
</dbReference>
<dbReference type="PROSITE" id="PS51819">
    <property type="entry name" value="VOC"/>
    <property type="match status" value="1"/>
</dbReference>
<dbReference type="EMBL" id="UINC01001932">
    <property type="protein sequence ID" value="SUZ90900.1"/>
    <property type="molecule type" value="Genomic_DNA"/>
</dbReference>
<dbReference type="SUPFAM" id="SSF54593">
    <property type="entry name" value="Glyoxalase/Bleomycin resistance protein/Dihydroxybiphenyl dioxygenase"/>
    <property type="match status" value="1"/>
</dbReference>
<dbReference type="InterPro" id="IPR037523">
    <property type="entry name" value="VOC_core"/>
</dbReference>
<reference evidence="2" key="1">
    <citation type="submission" date="2018-05" db="EMBL/GenBank/DDBJ databases">
        <authorList>
            <person name="Lanie J.A."/>
            <person name="Ng W.-L."/>
            <person name="Kazmierczak K.M."/>
            <person name="Andrzejewski T.M."/>
            <person name="Davidsen T.M."/>
            <person name="Wayne K.J."/>
            <person name="Tettelin H."/>
            <person name="Glass J.I."/>
            <person name="Rusch D."/>
            <person name="Podicherti R."/>
            <person name="Tsui H.-C.T."/>
            <person name="Winkler M.E."/>
        </authorList>
    </citation>
    <scope>NUCLEOTIDE SEQUENCE</scope>
</reference>
<feature type="domain" description="VOC" evidence="1">
    <location>
        <begin position="30"/>
        <end position="146"/>
    </location>
</feature>
<gene>
    <name evidence="2" type="ORF">METZ01_LOCUS43754</name>
</gene>
<proteinExistence type="predicted"/>
<name>A0A381RGM4_9ZZZZ</name>
<evidence type="ECO:0000313" key="2">
    <source>
        <dbReference type="EMBL" id="SUZ90900.1"/>
    </source>
</evidence>
<evidence type="ECO:0000259" key="1">
    <source>
        <dbReference type="PROSITE" id="PS51819"/>
    </source>
</evidence>
<dbReference type="Pfam" id="PF00903">
    <property type="entry name" value="Glyoxalase"/>
    <property type="match status" value="1"/>
</dbReference>